<protein>
    <submittedName>
        <fullName evidence="2">Uncharacterized protein</fullName>
    </submittedName>
</protein>
<accession>A0AAP0JSN2</accession>
<feature type="transmembrane region" description="Helical" evidence="1">
    <location>
        <begin position="20"/>
        <end position="39"/>
    </location>
</feature>
<evidence type="ECO:0000256" key="1">
    <source>
        <dbReference type="SAM" id="Phobius"/>
    </source>
</evidence>
<dbReference type="AlphaFoldDB" id="A0AAP0JSN2"/>
<gene>
    <name evidence="2" type="ORF">Scep_008795</name>
</gene>
<evidence type="ECO:0000313" key="2">
    <source>
        <dbReference type="EMBL" id="KAK9139114.1"/>
    </source>
</evidence>
<dbReference type="Proteomes" id="UP001419268">
    <property type="component" value="Unassembled WGS sequence"/>
</dbReference>
<sequence>MVKGNFYVVAISFSKRKPEIKAFKIIFFFIIGLISQYSSRWCKSLMMSARRSKSITNKTIINEALMIICTHHEILPFKLWYPNGRSRISMYPQPPINTDNLDIALLLMTVR</sequence>
<comment type="caution">
    <text evidence="2">The sequence shown here is derived from an EMBL/GenBank/DDBJ whole genome shotgun (WGS) entry which is preliminary data.</text>
</comment>
<reference evidence="2 3" key="1">
    <citation type="submission" date="2024-01" db="EMBL/GenBank/DDBJ databases">
        <title>Genome assemblies of Stephania.</title>
        <authorList>
            <person name="Yang L."/>
        </authorList>
    </citation>
    <scope>NUCLEOTIDE SEQUENCE [LARGE SCALE GENOMIC DNA]</scope>
    <source>
        <strain evidence="2">JXDWG</strain>
        <tissue evidence="2">Leaf</tissue>
    </source>
</reference>
<name>A0AAP0JSN2_9MAGN</name>
<keyword evidence="1" id="KW-1133">Transmembrane helix</keyword>
<keyword evidence="3" id="KW-1185">Reference proteome</keyword>
<dbReference type="EMBL" id="JBBNAG010000004">
    <property type="protein sequence ID" value="KAK9139114.1"/>
    <property type="molecule type" value="Genomic_DNA"/>
</dbReference>
<keyword evidence="1" id="KW-0472">Membrane</keyword>
<keyword evidence="1" id="KW-0812">Transmembrane</keyword>
<proteinExistence type="predicted"/>
<evidence type="ECO:0000313" key="3">
    <source>
        <dbReference type="Proteomes" id="UP001419268"/>
    </source>
</evidence>
<organism evidence="2 3">
    <name type="scientific">Stephania cephalantha</name>
    <dbReference type="NCBI Taxonomy" id="152367"/>
    <lineage>
        <taxon>Eukaryota</taxon>
        <taxon>Viridiplantae</taxon>
        <taxon>Streptophyta</taxon>
        <taxon>Embryophyta</taxon>
        <taxon>Tracheophyta</taxon>
        <taxon>Spermatophyta</taxon>
        <taxon>Magnoliopsida</taxon>
        <taxon>Ranunculales</taxon>
        <taxon>Menispermaceae</taxon>
        <taxon>Menispermoideae</taxon>
        <taxon>Cissampelideae</taxon>
        <taxon>Stephania</taxon>
    </lineage>
</organism>